<reference evidence="1 2" key="1">
    <citation type="submission" date="2020-03" db="EMBL/GenBank/DDBJ databases">
        <authorList>
            <person name="Holtappels D."/>
            <person name="Bomans J.P.J."/>
            <person name="Lavigne R."/>
            <person name="Wagemans J."/>
        </authorList>
    </citation>
    <scope>NUCLEOTIDE SEQUENCE [LARGE SCALE GENOMIC DNA]</scope>
    <source>
        <strain evidence="1 2">OLIVR5</strain>
    </source>
</reference>
<sequence>MWKEVKFEDVKNMTGKYVEFSKDGVSWSYFHGNSFHFDQFKYRYLKEIK</sequence>
<gene>
    <name evidence="1" type="ORF">Ab1vBOLIVR5_gp171</name>
</gene>
<evidence type="ECO:0000313" key="1">
    <source>
        <dbReference type="EMBL" id="QIW87819.1"/>
    </source>
</evidence>
<protein>
    <submittedName>
        <fullName evidence="1">Uncharacterized protein</fullName>
    </submittedName>
</protein>
<evidence type="ECO:0000313" key="2">
    <source>
        <dbReference type="Proteomes" id="UP000671873"/>
    </source>
</evidence>
<name>A0A858MT99_9CAUD</name>
<organism evidence="1 2">
    <name type="scientific">Agrobacterium phage OLIVR5</name>
    <dbReference type="NCBI Taxonomy" id="2723773"/>
    <lineage>
        <taxon>Viruses</taxon>
        <taxon>Duplodnaviria</taxon>
        <taxon>Heunggongvirae</taxon>
        <taxon>Uroviricota</taxon>
        <taxon>Caudoviricetes</taxon>
        <taxon>Pootjesviridae</taxon>
        <taxon>Heverleevirus</taxon>
        <taxon>Heverleevirus OLIVR5</taxon>
    </lineage>
</organism>
<dbReference type="Proteomes" id="UP000671873">
    <property type="component" value="Segment"/>
</dbReference>
<dbReference type="EMBL" id="MT234342">
    <property type="protein sequence ID" value="QIW87819.1"/>
    <property type="molecule type" value="Genomic_DNA"/>
</dbReference>
<proteinExistence type="predicted"/>
<keyword evidence="2" id="KW-1185">Reference proteome</keyword>
<accession>A0A858MT99</accession>